<accession>A0A158HYF7</accession>
<protein>
    <submittedName>
        <fullName evidence="1">Uncharacterized protein</fullName>
    </submittedName>
</protein>
<sequence length="97" mass="10703">MRGEAERVPLHPIRVIPAREVSGKPNWISSLFQYWQAAIRVSAYRRRNLAVVSSLNMLCAPRVQSGLETGIPPGFDFFYAQRVLVGPAACAEEASSS</sequence>
<dbReference type="EMBL" id="FCOC02000022">
    <property type="protein sequence ID" value="SAL49445.1"/>
    <property type="molecule type" value="Genomic_DNA"/>
</dbReference>
<gene>
    <name evidence="1" type="ORF">AWB64_05209</name>
</gene>
<evidence type="ECO:0000313" key="1">
    <source>
        <dbReference type="EMBL" id="SAL49445.1"/>
    </source>
</evidence>
<dbReference type="Proteomes" id="UP000054893">
    <property type="component" value="Unassembled WGS sequence"/>
</dbReference>
<reference evidence="1 2" key="1">
    <citation type="submission" date="2016-01" db="EMBL/GenBank/DDBJ databases">
        <authorList>
            <person name="Oliw E.H."/>
        </authorList>
    </citation>
    <scope>NUCLEOTIDE SEQUENCE [LARGE SCALE GENOMIC DNA]</scope>
    <source>
        <strain evidence="1">LMG 22029</strain>
    </source>
</reference>
<proteinExistence type="predicted"/>
<dbReference type="AlphaFoldDB" id="A0A158HYF7"/>
<organism evidence="1 2">
    <name type="scientific">Caballeronia sordidicola</name>
    <name type="common">Burkholderia sordidicola</name>
    <dbReference type="NCBI Taxonomy" id="196367"/>
    <lineage>
        <taxon>Bacteria</taxon>
        <taxon>Pseudomonadati</taxon>
        <taxon>Pseudomonadota</taxon>
        <taxon>Betaproteobacteria</taxon>
        <taxon>Burkholderiales</taxon>
        <taxon>Burkholderiaceae</taxon>
        <taxon>Caballeronia</taxon>
    </lineage>
</organism>
<evidence type="ECO:0000313" key="2">
    <source>
        <dbReference type="Proteomes" id="UP000054893"/>
    </source>
</evidence>
<name>A0A158HYF7_CABSO</name>